<dbReference type="AlphaFoldDB" id="A0A6J4L9C9"/>
<protein>
    <submittedName>
        <fullName evidence="2">Uncharacterized protein</fullName>
    </submittedName>
</protein>
<reference evidence="2" key="1">
    <citation type="submission" date="2020-02" db="EMBL/GenBank/DDBJ databases">
        <authorList>
            <person name="Meier V. D."/>
        </authorList>
    </citation>
    <scope>NUCLEOTIDE SEQUENCE</scope>
    <source>
        <strain evidence="2">AVDCRST_MAG48</strain>
    </source>
</reference>
<dbReference type="EMBL" id="CADCTS010000425">
    <property type="protein sequence ID" value="CAA9327349.1"/>
    <property type="molecule type" value="Genomic_DNA"/>
</dbReference>
<evidence type="ECO:0000256" key="1">
    <source>
        <dbReference type="SAM" id="MobiDB-lite"/>
    </source>
</evidence>
<feature type="region of interest" description="Disordered" evidence="1">
    <location>
        <begin position="1"/>
        <end position="48"/>
    </location>
</feature>
<accession>A0A6J4L9C9</accession>
<evidence type="ECO:0000313" key="2">
    <source>
        <dbReference type="EMBL" id="CAA9327349.1"/>
    </source>
</evidence>
<name>A0A6J4L9C9_9ACTN</name>
<organism evidence="2">
    <name type="scientific">uncultured Friedmanniella sp</name>
    <dbReference type="NCBI Taxonomy" id="335381"/>
    <lineage>
        <taxon>Bacteria</taxon>
        <taxon>Bacillati</taxon>
        <taxon>Actinomycetota</taxon>
        <taxon>Actinomycetes</taxon>
        <taxon>Propionibacteriales</taxon>
        <taxon>Nocardioidaceae</taxon>
        <taxon>Friedmanniella</taxon>
        <taxon>environmental samples</taxon>
    </lineage>
</organism>
<gene>
    <name evidence="2" type="ORF">AVDCRST_MAG48-2967</name>
</gene>
<proteinExistence type="predicted"/>
<feature type="compositionally biased region" description="Gly residues" evidence="1">
    <location>
        <begin position="1"/>
        <end position="11"/>
    </location>
</feature>
<sequence length="48" mass="5007">MDGPATGAGRGGWRDEDAHQFTPASCDPDECSSDPCRPSSLISVRDGV</sequence>